<comment type="similarity">
    <text evidence="2">Belongs to the bacterial solute-binding protein 1 family.</text>
</comment>
<feature type="signal peptide" evidence="4">
    <location>
        <begin position="1"/>
        <end position="23"/>
    </location>
</feature>
<dbReference type="SUPFAM" id="SSF53850">
    <property type="entry name" value="Periplasmic binding protein-like II"/>
    <property type="match status" value="1"/>
</dbReference>
<dbReference type="PANTHER" id="PTHR43649">
    <property type="entry name" value="ARABINOSE-BINDING PROTEIN-RELATED"/>
    <property type="match status" value="1"/>
</dbReference>
<evidence type="ECO:0000313" key="6">
    <source>
        <dbReference type="Proteomes" id="UP000282195"/>
    </source>
</evidence>
<sequence length="422" mass="46155">MRRLLKLAMAAALTLLPATAAFAQTEITWWDFLSGGDGVRMKALIQKFNDTHPDIKINATTLEWGVPFYTKVQTAAAVGQQPDIMTYHISRYPLAVPTGILRPFTADELSAAGIKKENYVDAAWNSATTDGKTYGIPFDVHSIILYYNKDILKQAGLLGDDGLPKGLDGLDNFNAVLGKIKALGKVQYPLSINSDQGASIWRIFYTLVAQQGAKFLDGKEIMPGDSSLKALDTITNWIKSGYSPQLISYEASIALFTSGKAAMHINGVWEVPTMVDLEKKGQLGFQWGAIEIPNLMGQQATWVDSHSFAIPNSTVKPISEDKVKTVLEVIRWMNENSISWASAGHIPAYKPVTQSADFKNMQPNAVYSKLADTAVYDPISPLAGVAGPIYEAAQNFIIPAINAQLDPKDAIDQMREELQGQQ</sequence>
<accession>A0A387FS22</accession>
<evidence type="ECO:0000256" key="3">
    <source>
        <dbReference type="ARBA" id="ARBA00022764"/>
    </source>
</evidence>
<evidence type="ECO:0000313" key="5">
    <source>
        <dbReference type="EMBL" id="AYG61449.1"/>
    </source>
</evidence>
<protein>
    <submittedName>
        <fullName evidence="5">ABC transporter substrate-binding protein</fullName>
    </submittedName>
</protein>
<feature type="chain" id="PRO_5017445690" evidence="4">
    <location>
        <begin position="24"/>
        <end position="422"/>
    </location>
</feature>
<organism evidence="5 6">
    <name type="scientific">Rhizobium jaguaris</name>
    <dbReference type="NCBI Taxonomy" id="1312183"/>
    <lineage>
        <taxon>Bacteria</taxon>
        <taxon>Pseudomonadati</taxon>
        <taxon>Pseudomonadota</taxon>
        <taxon>Alphaproteobacteria</taxon>
        <taxon>Hyphomicrobiales</taxon>
        <taxon>Rhizobiaceae</taxon>
        <taxon>Rhizobium/Agrobacterium group</taxon>
        <taxon>Rhizobium</taxon>
    </lineage>
</organism>
<dbReference type="OrthoDB" id="7319459at2"/>
<dbReference type="PANTHER" id="PTHR43649:SF14">
    <property type="entry name" value="BLR3389 PROTEIN"/>
    <property type="match status" value="1"/>
</dbReference>
<evidence type="ECO:0000256" key="4">
    <source>
        <dbReference type="SAM" id="SignalP"/>
    </source>
</evidence>
<dbReference type="InterPro" id="IPR006059">
    <property type="entry name" value="SBP"/>
</dbReference>
<dbReference type="AlphaFoldDB" id="A0A387FS22"/>
<reference evidence="5 6" key="1">
    <citation type="submission" date="2018-10" db="EMBL/GenBank/DDBJ databases">
        <title>Rhizobium etli, R. leguminosarum and a new Rhizobium genospecies from Phaseolus dumosus.</title>
        <authorList>
            <person name="Ramirez-Puebla S.T."/>
            <person name="Rogel-Hernandez M.A."/>
            <person name="Guerrero G."/>
            <person name="Ormeno-Orrillo E."/>
            <person name="Martinez-Romero J.C."/>
            <person name="Negrete-Yankelevich S."/>
            <person name="Martinez-Romero E."/>
        </authorList>
    </citation>
    <scope>NUCLEOTIDE SEQUENCE [LARGE SCALE GENOMIC DNA]</scope>
    <source>
        <strain evidence="5 6">CCGE525</strain>
    </source>
</reference>
<name>A0A387FS22_9HYPH</name>
<dbReference type="GO" id="GO:0042597">
    <property type="term" value="C:periplasmic space"/>
    <property type="evidence" value="ECO:0007669"/>
    <property type="project" value="UniProtKB-SubCell"/>
</dbReference>
<dbReference type="KEGG" id="rjg:CCGE525_13235"/>
<keyword evidence="4" id="KW-0732">Signal</keyword>
<evidence type="ECO:0000256" key="2">
    <source>
        <dbReference type="ARBA" id="ARBA00008520"/>
    </source>
</evidence>
<proteinExistence type="inferred from homology"/>
<gene>
    <name evidence="5" type="ORF">CCGE525_13235</name>
</gene>
<dbReference type="CDD" id="cd14748">
    <property type="entry name" value="PBP2_UgpB"/>
    <property type="match status" value="1"/>
</dbReference>
<dbReference type="EMBL" id="CP032694">
    <property type="protein sequence ID" value="AYG61449.1"/>
    <property type="molecule type" value="Genomic_DNA"/>
</dbReference>
<dbReference type="Pfam" id="PF13416">
    <property type="entry name" value="SBP_bac_8"/>
    <property type="match status" value="1"/>
</dbReference>
<keyword evidence="3" id="KW-0574">Periplasm</keyword>
<dbReference type="InterPro" id="IPR050490">
    <property type="entry name" value="Bact_solute-bd_prot1"/>
</dbReference>
<keyword evidence="6" id="KW-1185">Reference proteome</keyword>
<dbReference type="Gene3D" id="3.40.190.10">
    <property type="entry name" value="Periplasmic binding protein-like II"/>
    <property type="match status" value="1"/>
</dbReference>
<dbReference type="RefSeq" id="WP_120706395.1">
    <property type="nucleotide sequence ID" value="NZ_CP032694.1"/>
</dbReference>
<dbReference type="Proteomes" id="UP000282195">
    <property type="component" value="Chromosome"/>
</dbReference>
<evidence type="ECO:0000256" key="1">
    <source>
        <dbReference type="ARBA" id="ARBA00004418"/>
    </source>
</evidence>
<comment type="subcellular location">
    <subcellularLocation>
        <location evidence="1">Periplasm</location>
    </subcellularLocation>
</comment>